<evidence type="ECO:0000313" key="1">
    <source>
        <dbReference type="EMBL" id="GAL81930.1"/>
    </source>
</evidence>
<gene>
    <name evidence="1" type="ORF">JCM19274_110</name>
</gene>
<comment type="caution">
    <text evidence="1">The sequence shown here is derived from an EMBL/GenBank/DDBJ whole genome shotgun (WGS) entry which is preliminary data.</text>
</comment>
<proteinExistence type="predicted"/>
<sequence length="153" mass="16870">MALNQLLRRIDDSNRDRINASLSLTRKISESFNFITRVGANVTNETRSIFTPNFILYDIENEEPIVDETRSGVTEISSRQTKFNWDAILNYKKQLGNHSIAGTGSITLEEDSSKSFDASIQGVINNNISVLDIGNESLDAVNSGAGAKCARIN</sequence>
<dbReference type="SUPFAM" id="SSF56935">
    <property type="entry name" value="Porins"/>
    <property type="match status" value="1"/>
</dbReference>
<protein>
    <submittedName>
        <fullName evidence="1">SusC outer membrane protein</fullName>
    </submittedName>
</protein>
<name>A0A090WXV0_9FLAO</name>
<evidence type="ECO:0000313" key="2">
    <source>
        <dbReference type="Proteomes" id="UP000029643"/>
    </source>
</evidence>
<dbReference type="RefSeq" id="WP_052416397.1">
    <property type="nucleotide sequence ID" value="NZ_BBNU01000020.1"/>
</dbReference>
<accession>A0A090WXV0</accession>
<dbReference type="EMBL" id="BBNU01000020">
    <property type="protein sequence ID" value="GAL81930.1"/>
    <property type="molecule type" value="Genomic_DNA"/>
</dbReference>
<dbReference type="AlphaFoldDB" id="A0A090WXV0"/>
<organism evidence="1 2">
    <name type="scientific">Algibacter lectus</name>
    <dbReference type="NCBI Taxonomy" id="221126"/>
    <lineage>
        <taxon>Bacteria</taxon>
        <taxon>Pseudomonadati</taxon>
        <taxon>Bacteroidota</taxon>
        <taxon>Flavobacteriia</taxon>
        <taxon>Flavobacteriales</taxon>
        <taxon>Flavobacteriaceae</taxon>
        <taxon>Algibacter</taxon>
    </lineage>
</organism>
<reference evidence="1 2" key="1">
    <citation type="journal article" date="2014" name="Genome Announc.">
        <title>Draft Genome Sequences of Marine Flavobacterium Algibacter lectus Strains SS8 and NR4.</title>
        <authorList>
            <person name="Takatani N."/>
            <person name="Nakanishi M."/>
            <person name="Meirelles P."/>
            <person name="Mino S."/>
            <person name="Suda W."/>
            <person name="Oshima K."/>
            <person name="Hattori M."/>
            <person name="Ohkuma M."/>
            <person name="Hosokawa M."/>
            <person name="Miyashita K."/>
            <person name="Thompson F.L."/>
            <person name="Niwa A."/>
            <person name="Sawabe T."/>
            <person name="Sawabe T."/>
        </authorList>
    </citation>
    <scope>NUCLEOTIDE SEQUENCE [LARGE SCALE GENOMIC DNA]</scope>
    <source>
        <strain evidence="2">JCM19274</strain>
    </source>
</reference>
<dbReference type="Proteomes" id="UP000029643">
    <property type="component" value="Unassembled WGS sequence"/>
</dbReference>